<evidence type="ECO:0000313" key="8">
    <source>
        <dbReference type="Proteomes" id="UP000188273"/>
    </source>
</evidence>
<keyword evidence="8" id="KW-1185">Reference proteome</keyword>
<dbReference type="EMBL" id="CP019633">
    <property type="protein sequence ID" value="AQQ09863.1"/>
    <property type="molecule type" value="Genomic_DNA"/>
</dbReference>
<dbReference type="InterPro" id="IPR036397">
    <property type="entry name" value="RNaseH_sf"/>
</dbReference>
<dbReference type="Proteomes" id="UP000188273">
    <property type="component" value="Chromosome"/>
</dbReference>
<dbReference type="NCBIfam" id="TIGR00573">
    <property type="entry name" value="dnaq"/>
    <property type="match status" value="1"/>
</dbReference>
<dbReference type="EC" id="2.7.7.7" evidence="7"/>
<sequence>MAWFVIAIIVAAVIYVWVKRKISRPDLTILPERFVVFDLETTGLKPDTHEIIEIGAIRVNRDSGKHDTFQALVRPTKKIPKKITGITGITQDMVEKDGDFLETALPQFIEFVSDLPLVSFNAEFDMAFLNAAISKTQVGALANNRVSCALKMARRAWPGRKSYRLSDLAKDGRLSSDDTHRALGDCKRAMVVYTAAAAKLRSAT</sequence>
<comment type="function">
    <text evidence="4">DNA polymerase III is a complex, multichain enzyme responsible for most of the replicative synthesis in bacteria. The epsilon subunit contain the editing function and is a proofreading 3'-5' exonuclease.</text>
</comment>
<dbReference type="InterPro" id="IPR006054">
    <property type="entry name" value="DnaQ"/>
</dbReference>
<dbReference type="AlphaFoldDB" id="A0A1Q2HRL0"/>
<keyword evidence="1" id="KW-0540">Nuclease</keyword>
<keyword evidence="7" id="KW-0808">Transferase</keyword>
<dbReference type="GO" id="GO:0003887">
    <property type="term" value="F:DNA-directed DNA polymerase activity"/>
    <property type="evidence" value="ECO:0007669"/>
    <property type="project" value="UniProtKB-EC"/>
</dbReference>
<reference evidence="8" key="1">
    <citation type="submission" date="2017-02" db="EMBL/GenBank/DDBJ databases">
        <title>Comparative genomics and description of representatives of a novel lineage of planctomycetes thriving in anoxic sediments.</title>
        <authorList>
            <person name="Spring S."/>
            <person name="Bunk B."/>
            <person name="Sproer C."/>
            <person name="Klenk H.-P."/>
        </authorList>
    </citation>
    <scope>NUCLEOTIDE SEQUENCE [LARGE SCALE GENOMIC DNA]</scope>
    <source>
        <strain evidence="8">L21-RPul-D3</strain>
    </source>
</reference>
<dbReference type="InterPro" id="IPR012337">
    <property type="entry name" value="RNaseH-like_sf"/>
</dbReference>
<protein>
    <submittedName>
        <fullName evidence="7">DNA polymerase III PolC-type</fullName>
        <ecNumber evidence="7">2.7.7.7</ecNumber>
    </submittedName>
</protein>
<dbReference type="Pfam" id="PF00929">
    <property type="entry name" value="RNase_T"/>
    <property type="match status" value="1"/>
</dbReference>
<evidence type="ECO:0000256" key="5">
    <source>
        <dbReference type="ARBA" id="ARBA00026073"/>
    </source>
</evidence>
<dbReference type="GO" id="GO:0003677">
    <property type="term" value="F:DNA binding"/>
    <property type="evidence" value="ECO:0007669"/>
    <property type="project" value="InterPro"/>
</dbReference>
<dbReference type="GO" id="GO:0006260">
    <property type="term" value="P:DNA replication"/>
    <property type="evidence" value="ECO:0007669"/>
    <property type="project" value="InterPro"/>
</dbReference>
<dbReference type="FunFam" id="3.30.420.10:FF:000045">
    <property type="entry name" value="3'-5' exonuclease DinG"/>
    <property type="match status" value="1"/>
</dbReference>
<keyword evidence="2" id="KW-0378">Hydrolase</keyword>
<evidence type="ECO:0000256" key="3">
    <source>
        <dbReference type="ARBA" id="ARBA00022839"/>
    </source>
</evidence>
<evidence type="ECO:0000256" key="4">
    <source>
        <dbReference type="ARBA" id="ARBA00025483"/>
    </source>
</evidence>
<feature type="domain" description="Exonuclease" evidence="6">
    <location>
        <begin position="33"/>
        <end position="202"/>
    </location>
</feature>
<comment type="subunit">
    <text evidence="5">DNA polymerase III contains a core (composed of alpha, epsilon and theta chains) that associates with a tau subunit. This core dimerizes to form the POLIII' complex. PolIII' associates with the gamma complex (composed of gamma, delta, delta', psi and chi chains) and with the beta chain to form the complete DNA polymerase III complex.</text>
</comment>
<organism evidence="7 8">
    <name type="scientific">Sedimentisphaera cyanobacteriorum</name>
    <dbReference type="NCBI Taxonomy" id="1940790"/>
    <lineage>
        <taxon>Bacteria</taxon>
        <taxon>Pseudomonadati</taxon>
        <taxon>Planctomycetota</taxon>
        <taxon>Phycisphaerae</taxon>
        <taxon>Sedimentisphaerales</taxon>
        <taxon>Sedimentisphaeraceae</taxon>
        <taxon>Sedimentisphaera</taxon>
    </lineage>
</organism>
<dbReference type="Gene3D" id="3.30.420.10">
    <property type="entry name" value="Ribonuclease H-like superfamily/Ribonuclease H"/>
    <property type="match status" value="1"/>
</dbReference>
<dbReference type="RefSeq" id="WP_077540565.1">
    <property type="nucleotide sequence ID" value="NZ_CP019633.1"/>
</dbReference>
<evidence type="ECO:0000256" key="1">
    <source>
        <dbReference type="ARBA" id="ARBA00022722"/>
    </source>
</evidence>
<evidence type="ECO:0000259" key="6">
    <source>
        <dbReference type="SMART" id="SM00479"/>
    </source>
</evidence>
<dbReference type="PANTHER" id="PTHR30231">
    <property type="entry name" value="DNA POLYMERASE III SUBUNIT EPSILON"/>
    <property type="match status" value="1"/>
</dbReference>
<dbReference type="KEGG" id="pbu:L21SP3_01682"/>
<dbReference type="STRING" id="1940790.L21SP3_01682"/>
<keyword evidence="7" id="KW-0548">Nucleotidyltransferase</keyword>
<dbReference type="InterPro" id="IPR013520">
    <property type="entry name" value="Ribonucl_H"/>
</dbReference>
<dbReference type="PANTHER" id="PTHR30231:SF4">
    <property type="entry name" value="PROTEIN NEN2"/>
    <property type="match status" value="1"/>
</dbReference>
<accession>A0A1Q2HRL0</accession>
<evidence type="ECO:0000313" key="7">
    <source>
        <dbReference type="EMBL" id="AQQ09863.1"/>
    </source>
</evidence>
<dbReference type="CDD" id="cd06127">
    <property type="entry name" value="DEDDh"/>
    <property type="match status" value="1"/>
</dbReference>
<proteinExistence type="predicted"/>
<dbReference type="SUPFAM" id="SSF53098">
    <property type="entry name" value="Ribonuclease H-like"/>
    <property type="match status" value="1"/>
</dbReference>
<dbReference type="SMART" id="SM00479">
    <property type="entry name" value="EXOIII"/>
    <property type="match status" value="1"/>
</dbReference>
<name>A0A1Q2HRL0_9BACT</name>
<gene>
    <name evidence="7" type="primary">polC_2</name>
    <name evidence="7" type="ORF">L21SP3_01682</name>
</gene>
<dbReference type="GO" id="GO:0008408">
    <property type="term" value="F:3'-5' exonuclease activity"/>
    <property type="evidence" value="ECO:0007669"/>
    <property type="project" value="TreeGrafter"/>
</dbReference>
<evidence type="ECO:0000256" key="2">
    <source>
        <dbReference type="ARBA" id="ARBA00022801"/>
    </source>
</evidence>
<dbReference type="OrthoDB" id="9813328at2"/>
<keyword evidence="3" id="KW-0269">Exonuclease</keyword>